<dbReference type="SMART" id="SM00996">
    <property type="entry name" value="AdoHcyase"/>
    <property type="match status" value="1"/>
</dbReference>
<keyword evidence="1" id="KW-0378">Hydrolase</keyword>
<dbReference type="Pfam" id="PF05221">
    <property type="entry name" value="AdoHcyase"/>
    <property type="match status" value="1"/>
</dbReference>
<dbReference type="OrthoDB" id="10007170at2759"/>
<dbReference type="Proteomes" id="UP000276133">
    <property type="component" value="Unassembled WGS sequence"/>
</dbReference>
<accession>A0A3M7P216</accession>
<dbReference type="GO" id="GO:0016787">
    <property type="term" value="F:hydrolase activity"/>
    <property type="evidence" value="ECO:0007669"/>
    <property type="project" value="UniProtKB-KW"/>
</dbReference>
<dbReference type="STRING" id="10195.A0A3M7P216"/>
<dbReference type="PROSITE" id="PS00738">
    <property type="entry name" value="ADOHCYASE_1"/>
    <property type="match status" value="1"/>
</dbReference>
<dbReference type="InterPro" id="IPR000043">
    <property type="entry name" value="Adenosylhomocysteinase-like"/>
</dbReference>
<evidence type="ECO:0000313" key="2">
    <source>
        <dbReference type="Proteomes" id="UP000276133"/>
    </source>
</evidence>
<name>A0A3M7P216_BRAPC</name>
<reference evidence="1 2" key="1">
    <citation type="journal article" date="2018" name="Sci. Rep.">
        <title>Genomic signatures of local adaptation to the degree of environmental predictability in rotifers.</title>
        <authorList>
            <person name="Franch-Gras L."/>
            <person name="Hahn C."/>
            <person name="Garcia-Roger E.M."/>
            <person name="Carmona M.J."/>
            <person name="Serra M."/>
            <person name="Gomez A."/>
        </authorList>
    </citation>
    <scope>NUCLEOTIDE SEQUENCE [LARGE SCALE GENOMIC DNA]</scope>
    <source>
        <strain evidence="1">HYR1</strain>
    </source>
</reference>
<dbReference type="InterPro" id="IPR042172">
    <property type="entry name" value="Adenosylhomocyst_ase-like_sf"/>
</dbReference>
<dbReference type="AlphaFoldDB" id="A0A3M7P216"/>
<dbReference type="EC" id="3.3.1.1" evidence="1"/>
<dbReference type="EMBL" id="REGN01014046">
    <property type="protein sequence ID" value="RMZ93132.1"/>
    <property type="molecule type" value="Genomic_DNA"/>
</dbReference>
<feature type="non-terminal residue" evidence="1">
    <location>
        <position position="1"/>
    </location>
</feature>
<proteinExistence type="predicted"/>
<dbReference type="GO" id="GO:0005829">
    <property type="term" value="C:cytosol"/>
    <property type="evidence" value="ECO:0007669"/>
    <property type="project" value="TreeGrafter"/>
</dbReference>
<dbReference type="PANTHER" id="PTHR23420:SF0">
    <property type="entry name" value="ADENOSYLHOMOCYSTEINASE"/>
    <property type="match status" value="1"/>
</dbReference>
<organism evidence="1 2">
    <name type="scientific">Brachionus plicatilis</name>
    <name type="common">Marine rotifer</name>
    <name type="synonym">Brachionus muelleri</name>
    <dbReference type="NCBI Taxonomy" id="10195"/>
    <lineage>
        <taxon>Eukaryota</taxon>
        <taxon>Metazoa</taxon>
        <taxon>Spiralia</taxon>
        <taxon>Gnathifera</taxon>
        <taxon>Rotifera</taxon>
        <taxon>Eurotatoria</taxon>
        <taxon>Monogononta</taxon>
        <taxon>Pseudotrocha</taxon>
        <taxon>Ploima</taxon>
        <taxon>Brachionidae</taxon>
        <taxon>Brachionus</taxon>
    </lineage>
</organism>
<dbReference type="PANTHER" id="PTHR23420">
    <property type="entry name" value="ADENOSYLHOMOCYSTEINASE"/>
    <property type="match status" value="1"/>
</dbReference>
<keyword evidence="2" id="KW-1185">Reference proteome</keyword>
<sequence length="151" mass="16937">PLKGARVSGCTHITAQTAVLIETLIRLGAEVRWAACNIYSTQNEVAAALAQENIAIFAWTMETDEEFWWCISKALNMNGSSDWHPNLILDDGGDLTYYCQKQITNVFNSLRGIVEESVTGIHRLYQMSRNGFLTIPAMNVNDSVTKVKFEY</sequence>
<gene>
    <name evidence="1" type="ORF">BpHYR1_053326</name>
</gene>
<dbReference type="SUPFAM" id="SSF52283">
    <property type="entry name" value="Formate/glycerate dehydrogenase catalytic domain-like"/>
    <property type="match status" value="1"/>
</dbReference>
<dbReference type="Gene3D" id="3.40.50.1480">
    <property type="entry name" value="Adenosylhomocysteinase-like"/>
    <property type="match status" value="1"/>
</dbReference>
<protein>
    <submittedName>
        <fullName evidence="1">Adenosylhomocysteinase 2-like</fullName>
        <ecNumber evidence="1">3.3.1.1</ecNumber>
    </submittedName>
</protein>
<dbReference type="InterPro" id="IPR020082">
    <property type="entry name" value="S-Ado-L-homoCys_hydrolase_CS"/>
</dbReference>
<comment type="caution">
    <text evidence="1">The sequence shown here is derived from an EMBL/GenBank/DDBJ whole genome shotgun (WGS) entry which is preliminary data.</text>
</comment>
<dbReference type="GO" id="GO:0033353">
    <property type="term" value="P:S-adenosylmethionine cycle"/>
    <property type="evidence" value="ECO:0007669"/>
    <property type="project" value="TreeGrafter"/>
</dbReference>
<evidence type="ECO:0000313" key="1">
    <source>
        <dbReference type="EMBL" id="RMZ93132.1"/>
    </source>
</evidence>